<protein>
    <recommendedName>
        <fullName evidence="1">Glycosyltransferase 2-like domain-containing protein</fullName>
    </recommendedName>
</protein>
<dbReference type="SUPFAM" id="SSF53448">
    <property type="entry name" value="Nucleotide-diphospho-sugar transferases"/>
    <property type="match status" value="1"/>
</dbReference>
<dbReference type="Gene3D" id="3.90.550.10">
    <property type="entry name" value="Spore Coat Polysaccharide Biosynthesis Protein SpsA, Chain A"/>
    <property type="match status" value="1"/>
</dbReference>
<dbReference type="Pfam" id="PF00535">
    <property type="entry name" value="Glycos_transf_2"/>
    <property type="match status" value="1"/>
</dbReference>
<accession>R9I8S1</accession>
<dbReference type="InterPro" id="IPR050834">
    <property type="entry name" value="Glycosyltransf_2"/>
</dbReference>
<dbReference type="InterPro" id="IPR029044">
    <property type="entry name" value="Nucleotide-diphossugar_trans"/>
</dbReference>
<dbReference type="PANTHER" id="PTHR43685">
    <property type="entry name" value="GLYCOSYLTRANSFERASE"/>
    <property type="match status" value="1"/>
</dbReference>
<dbReference type="Proteomes" id="UP000014200">
    <property type="component" value="Unassembled WGS sequence"/>
</dbReference>
<dbReference type="InterPro" id="IPR001173">
    <property type="entry name" value="Glyco_trans_2-like"/>
</dbReference>
<gene>
    <name evidence="2" type="ORF">C802_01797</name>
</gene>
<dbReference type="PATRIC" id="fig|1235788.3.peg.1839"/>
<proteinExistence type="predicted"/>
<dbReference type="PANTHER" id="PTHR43685:SF2">
    <property type="entry name" value="GLYCOSYLTRANSFERASE 2-LIKE DOMAIN-CONTAINING PROTEIN"/>
    <property type="match status" value="1"/>
</dbReference>
<evidence type="ECO:0000313" key="2">
    <source>
        <dbReference type="EMBL" id="EOS13052.1"/>
    </source>
</evidence>
<dbReference type="GeneID" id="82154419"/>
<reference evidence="2 3" key="1">
    <citation type="submission" date="2013-04" db="EMBL/GenBank/DDBJ databases">
        <title>The Genome Sequence of Bacteroides massiliensis dnLKV3.</title>
        <authorList>
            <consortium name="The Broad Institute Genomics Platform"/>
            <consortium name="The Broad Institute Genome Sequencing Center for Infectious Disease"/>
            <person name="Earl A."/>
            <person name="Xavier R."/>
            <person name="Kuhn K."/>
            <person name="Stappenbeck T."/>
            <person name="Walker B."/>
            <person name="Young S."/>
            <person name="Zeng Q."/>
            <person name="Gargeya S."/>
            <person name="Fitzgerald M."/>
            <person name="Haas B."/>
            <person name="Abouelleil A."/>
            <person name="Allen A.W."/>
            <person name="Alvarado L."/>
            <person name="Arachchi H.M."/>
            <person name="Berlin A.M."/>
            <person name="Chapman S.B."/>
            <person name="Gainer-Dewar J."/>
            <person name="Goldberg J."/>
            <person name="Griggs A."/>
            <person name="Gujja S."/>
            <person name="Hansen M."/>
            <person name="Howarth C."/>
            <person name="Imamovic A."/>
            <person name="Ireland A."/>
            <person name="Larimer J."/>
            <person name="McCowan C."/>
            <person name="Murphy C."/>
            <person name="Pearson M."/>
            <person name="Poon T.W."/>
            <person name="Priest M."/>
            <person name="Roberts A."/>
            <person name="Saif S."/>
            <person name="Shea T."/>
            <person name="Sisk P."/>
            <person name="Sykes S."/>
            <person name="Wortman J."/>
            <person name="Nusbaum C."/>
            <person name="Birren B."/>
        </authorList>
    </citation>
    <scope>NUCLEOTIDE SEQUENCE [LARGE SCALE GENOMIC DNA]</scope>
    <source>
        <strain evidence="3">dnLKV3</strain>
    </source>
</reference>
<dbReference type="CDD" id="cd00761">
    <property type="entry name" value="Glyco_tranf_GTA_type"/>
    <property type="match status" value="1"/>
</dbReference>
<comment type="caution">
    <text evidence="2">The sequence shown here is derived from an EMBL/GenBank/DDBJ whole genome shotgun (WGS) entry which is preliminary data.</text>
</comment>
<name>R9I8S1_9BACT</name>
<dbReference type="HOGENOM" id="CLU_025996_0_5_10"/>
<organism evidence="2 3">
    <name type="scientific">Phocaeicola sartorii</name>
    <dbReference type="NCBI Taxonomy" id="671267"/>
    <lineage>
        <taxon>Bacteria</taxon>
        <taxon>Pseudomonadati</taxon>
        <taxon>Bacteroidota</taxon>
        <taxon>Bacteroidia</taxon>
        <taxon>Bacteroidales</taxon>
        <taxon>Bacteroidaceae</taxon>
        <taxon>Phocaeicola</taxon>
    </lineage>
</organism>
<dbReference type="RefSeq" id="WP_016276193.1">
    <property type="nucleotide sequence ID" value="NZ_JABVZU010000003.1"/>
</dbReference>
<feature type="domain" description="Glycosyltransferase 2-like" evidence="1">
    <location>
        <begin position="7"/>
        <end position="124"/>
    </location>
</feature>
<keyword evidence="3" id="KW-1185">Reference proteome</keyword>
<evidence type="ECO:0000259" key="1">
    <source>
        <dbReference type="Pfam" id="PF00535"/>
    </source>
</evidence>
<dbReference type="EMBL" id="ASSP01000010">
    <property type="protein sequence ID" value="EOS13052.1"/>
    <property type="molecule type" value="Genomic_DNA"/>
</dbReference>
<sequence length="300" mass="35043">MEKALVSVVIPTYKRPENLLRAIESVKAQTYPYIEIIVVDDNGMGTEWQQFTQRMLHELIEDNTILYIVHEVNKNGSAARNTGFAVSKGAFVNFLDDDDVFEPTKIEKQMECLARHDKTFGACVCNTHIVGFNRSFTIHVTKEGNLAQEVLMGEVRFNTSNVLFRKETFQAINGFDESFRRHQDWELCIRFFRYYKVCTCKESLLVKYNTPNVMTLNPLKGIEYKEKFLRTYETDLKQMPRWKEIYKCQYEMLALGLLKGGYKNIGWSYARKAFGYGLPSMFVTAKYLYWTFKGKKTQND</sequence>
<dbReference type="STRING" id="1235788.C802_01797"/>
<evidence type="ECO:0000313" key="3">
    <source>
        <dbReference type="Proteomes" id="UP000014200"/>
    </source>
</evidence>
<dbReference type="OrthoDB" id="6307329at2"/>
<dbReference type="AlphaFoldDB" id="R9I8S1"/>